<feature type="chain" id="PRO_5002817022" evidence="1">
    <location>
        <begin position="21"/>
        <end position="112"/>
    </location>
</feature>
<accession>B4M0T0</accession>
<dbReference type="OrthoDB" id="7872967at2759"/>
<dbReference type="HOGENOM" id="CLU_159528_0_0_1"/>
<evidence type="ECO:0000256" key="1">
    <source>
        <dbReference type="SAM" id="SignalP"/>
    </source>
</evidence>
<feature type="signal peptide" evidence="1">
    <location>
        <begin position="1"/>
        <end position="20"/>
    </location>
</feature>
<proteinExistence type="predicted"/>
<reference evidence="2 3" key="1">
    <citation type="journal article" date="2007" name="Nature">
        <title>Evolution of genes and genomes on the Drosophila phylogeny.</title>
        <authorList>
            <consortium name="Drosophila 12 Genomes Consortium"/>
            <person name="Clark A.G."/>
            <person name="Eisen M.B."/>
            <person name="Smith D.R."/>
            <person name="Bergman C.M."/>
            <person name="Oliver B."/>
            <person name="Markow T.A."/>
            <person name="Kaufman T.C."/>
            <person name="Kellis M."/>
            <person name="Gelbart W."/>
            <person name="Iyer V.N."/>
            <person name="Pollard D.A."/>
            <person name="Sackton T.B."/>
            <person name="Larracuente A.M."/>
            <person name="Singh N.D."/>
            <person name="Abad J.P."/>
            <person name="Abt D.N."/>
            <person name="Adryan B."/>
            <person name="Aguade M."/>
            <person name="Akashi H."/>
            <person name="Anderson W.W."/>
            <person name="Aquadro C.F."/>
            <person name="Ardell D.H."/>
            <person name="Arguello R."/>
            <person name="Artieri C.G."/>
            <person name="Barbash D.A."/>
            <person name="Barker D."/>
            <person name="Barsanti P."/>
            <person name="Batterham P."/>
            <person name="Batzoglou S."/>
            <person name="Begun D."/>
            <person name="Bhutkar A."/>
            <person name="Blanco E."/>
            <person name="Bosak S.A."/>
            <person name="Bradley R.K."/>
            <person name="Brand A.D."/>
            <person name="Brent M.R."/>
            <person name="Brooks A.N."/>
            <person name="Brown R.H."/>
            <person name="Butlin R.K."/>
            <person name="Caggese C."/>
            <person name="Calvi B.R."/>
            <person name="Bernardo de Carvalho A."/>
            <person name="Caspi A."/>
            <person name="Castrezana S."/>
            <person name="Celniker S.E."/>
            <person name="Chang J.L."/>
            <person name="Chapple C."/>
            <person name="Chatterji S."/>
            <person name="Chinwalla A."/>
            <person name="Civetta A."/>
            <person name="Clifton S.W."/>
            <person name="Comeron J.M."/>
            <person name="Costello J.C."/>
            <person name="Coyne J.A."/>
            <person name="Daub J."/>
            <person name="David R.G."/>
            <person name="Delcher A.L."/>
            <person name="Delehaunty K."/>
            <person name="Do C.B."/>
            <person name="Ebling H."/>
            <person name="Edwards K."/>
            <person name="Eickbush T."/>
            <person name="Evans J.D."/>
            <person name="Filipski A."/>
            <person name="Findeiss S."/>
            <person name="Freyhult E."/>
            <person name="Fulton L."/>
            <person name="Fulton R."/>
            <person name="Garcia A.C."/>
            <person name="Gardiner A."/>
            <person name="Garfield D.A."/>
            <person name="Garvin B.E."/>
            <person name="Gibson G."/>
            <person name="Gilbert D."/>
            <person name="Gnerre S."/>
            <person name="Godfrey J."/>
            <person name="Good R."/>
            <person name="Gotea V."/>
            <person name="Gravely B."/>
            <person name="Greenberg A.J."/>
            <person name="Griffiths-Jones S."/>
            <person name="Gross S."/>
            <person name="Guigo R."/>
            <person name="Gustafson E.A."/>
            <person name="Haerty W."/>
            <person name="Hahn M.W."/>
            <person name="Halligan D.L."/>
            <person name="Halpern A.L."/>
            <person name="Halter G.M."/>
            <person name="Han M.V."/>
            <person name="Heger A."/>
            <person name="Hillier L."/>
            <person name="Hinrichs A.S."/>
            <person name="Holmes I."/>
            <person name="Hoskins R.A."/>
            <person name="Hubisz M.J."/>
            <person name="Hultmark D."/>
            <person name="Huntley M.A."/>
            <person name="Jaffe D.B."/>
            <person name="Jagadeeshan S."/>
            <person name="Jeck W.R."/>
            <person name="Johnson J."/>
            <person name="Jones C.D."/>
            <person name="Jordan W.C."/>
            <person name="Karpen G.H."/>
            <person name="Kataoka E."/>
            <person name="Keightley P.D."/>
            <person name="Kheradpour P."/>
            <person name="Kirkness E.F."/>
            <person name="Koerich L.B."/>
            <person name="Kristiansen K."/>
            <person name="Kudrna D."/>
            <person name="Kulathinal R.J."/>
            <person name="Kumar S."/>
            <person name="Kwok R."/>
            <person name="Lander E."/>
            <person name="Langley C.H."/>
            <person name="Lapoint R."/>
            <person name="Lazzaro B.P."/>
            <person name="Lee S.J."/>
            <person name="Levesque L."/>
            <person name="Li R."/>
            <person name="Lin C.F."/>
            <person name="Lin M.F."/>
            <person name="Lindblad-Toh K."/>
            <person name="Llopart A."/>
            <person name="Long M."/>
            <person name="Low L."/>
            <person name="Lozovsky E."/>
            <person name="Lu J."/>
            <person name="Luo M."/>
            <person name="Machado C.A."/>
            <person name="Makalowski W."/>
            <person name="Marzo M."/>
            <person name="Matsuda M."/>
            <person name="Matzkin L."/>
            <person name="McAllister B."/>
            <person name="McBride C.S."/>
            <person name="McKernan B."/>
            <person name="McKernan K."/>
            <person name="Mendez-Lago M."/>
            <person name="Minx P."/>
            <person name="Mollenhauer M.U."/>
            <person name="Montooth K."/>
            <person name="Mount S.M."/>
            <person name="Mu X."/>
            <person name="Myers E."/>
            <person name="Negre B."/>
            <person name="Newfeld S."/>
            <person name="Nielsen R."/>
            <person name="Noor M.A."/>
            <person name="O'Grady P."/>
            <person name="Pachter L."/>
            <person name="Papaceit M."/>
            <person name="Parisi M.J."/>
            <person name="Parisi M."/>
            <person name="Parts L."/>
            <person name="Pedersen J.S."/>
            <person name="Pesole G."/>
            <person name="Phillippy A.M."/>
            <person name="Ponting C.P."/>
            <person name="Pop M."/>
            <person name="Porcelli D."/>
            <person name="Powell J.R."/>
            <person name="Prohaska S."/>
            <person name="Pruitt K."/>
            <person name="Puig M."/>
            <person name="Quesneville H."/>
            <person name="Ram K.R."/>
            <person name="Rand D."/>
            <person name="Rasmussen M.D."/>
            <person name="Reed L.K."/>
            <person name="Reenan R."/>
            <person name="Reily A."/>
            <person name="Remington K.A."/>
            <person name="Rieger T.T."/>
            <person name="Ritchie M.G."/>
            <person name="Robin C."/>
            <person name="Rogers Y.H."/>
            <person name="Rohde C."/>
            <person name="Rozas J."/>
            <person name="Rubenfield M.J."/>
            <person name="Ruiz A."/>
            <person name="Russo S."/>
            <person name="Salzberg S.L."/>
            <person name="Sanchez-Gracia A."/>
            <person name="Saranga D.J."/>
            <person name="Sato H."/>
            <person name="Schaeffer S.W."/>
            <person name="Schatz M.C."/>
            <person name="Schlenke T."/>
            <person name="Schwartz R."/>
            <person name="Segarra C."/>
            <person name="Singh R.S."/>
            <person name="Sirot L."/>
            <person name="Sirota M."/>
            <person name="Sisneros N.B."/>
            <person name="Smith C.D."/>
            <person name="Smith T.F."/>
            <person name="Spieth J."/>
            <person name="Stage D.E."/>
            <person name="Stark A."/>
            <person name="Stephan W."/>
            <person name="Strausberg R.L."/>
            <person name="Strempel S."/>
            <person name="Sturgill D."/>
            <person name="Sutton G."/>
            <person name="Sutton G.G."/>
            <person name="Tao W."/>
            <person name="Teichmann S."/>
            <person name="Tobari Y.N."/>
            <person name="Tomimura Y."/>
            <person name="Tsolas J.M."/>
            <person name="Valente V.L."/>
            <person name="Venter E."/>
            <person name="Venter J.C."/>
            <person name="Vicario S."/>
            <person name="Vieira F.G."/>
            <person name="Vilella A.J."/>
            <person name="Villasante A."/>
            <person name="Walenz B."/>
            <person name="Wang J."/>
            <person name="Wasserman M."/>
            <person name="Watts T."/>
            <person name="Wilson D."/>
            <person name="Wilson R.K."/>
            <person name="Wing R.A."/>
            <person name="Wolfner M.F."/>
            <person name="Wong A."/>
            <person name="Wong G.K."/>
            <person name="Wu C.I."/>
            <person name="Wu G."/>
            <person name="Yamamoto D."/>
            <person name="Yang H.P."/>
            <person name="Yang S.P."/>
            <person name="Yorke J.A."/>
            <person name="Yoshida K."/>
            <person name="Zdobnov E."/>
            <person name="Zhang P."/>
            <person name="Zhang Y."/>
            <person name="Zimin A.V."/>
            <person name="Baldwin J."/>
            <person name="Abdouelleil A."/>
            <person name="Abdulkadir J."/>
            <person name="Abebe A."/>
            <person name="Abera B."/>
            <person name="Abreu J."/>
            <person name="Acer S.C."/>
            <person name="Aftuck L."/>
            <person name="Alexander A."/>
            <person name="An P."/>
            <person name="Anderson E."/>
            <person name="Anderson S."/>
            <person name="Arachi H."/>
            <person name="Azer M."/>
            <person name="Bachantsang P."/>
            <person name="Barry A."/>
            <person name="Bayul T."/>
            <person name="Berlin A."/>
            <person name="Bessette D."/>
            <person name="Bloom T."/>
            <person name="Blye J."/>
            <person name="Boguslavskiy L."/>
            <person name="Bonnet C."/>
            <person name="Boukhgalter B."/>
            <person name="Bourzgui I."/>
            <person name="Brown A."/>
            <person name="Cahill P."/>
            <person name="Channer S."/>
            <person name="Cheshatsang Y."/>
            <person name="Chuda L."/>
            <person name="Citroen M."/>
            <person name="Collymore A."/>
            <person name="Cooke P."/>
            <person name="Costello M."/>
            <person name="D'Aco K."/>
            <person name="Daza R."/>
            <person name="De Haan G."/>
            <person name="DeGray S."/>
            <person name="DeMaso C."/>
            <person name="Dhargay N."/>
            <person name="Dooley K."/>
            <person name="Dooley E."/>
            <person name="Doricent M."/>
            <person name="Dorje P."/>
            <person name="Dorjee K."/>
            <person name="Dupes A."/>
            <person name="Elong R."/>
            <person name="Falk J."/>
            <person name="Farina A."/>
            <person name="Faro S."/>
            <person name="Ferguson D."/>
            <person name="Fisher S."/>
            <person name="Foley C.D."/>
            <person name="Franke A."/>
            <person name="Friedrich D."/>
            <person name="Gadbois L."/>
            <person name="Gearin G."/>
            <person name="Gearin C.R."/>
            <person name="Giannoukos G."/>
            <person name="Goode T."/>
            <person name="Graham J."/>
            <person name="Grandbois E."/>
            <person name="Grewal S."/>
            <person name="Gyaltsen K."/>
            <person name="Hafez N."/>
            <person name="Hagos B."/>
            <person name="Hall J."/>
            <person name="Henson C."/>
            <person name="Hollinger A."/>
            <person name="Honan T."/>
            <person name="Huard M.D."/>
            <person name="Hughes L."/>
            <person name="Hurhula B."/>
            <person name="Husby M.E."/>
            <person name="Kamat A."/>
            <person name="Kanga B."/>
            <person name="Kashin S."/>
            <person name="Khazanovich D."/>
            <person name="Kisner P."/>
            <person name="Lance K."/>
            <person name="Lara M."/>
            <person name="Lee W."/>
            <person name="Lennon N."/>
            <person name="Letendre F."/>
            <person name="LeVine R."/>
            <person name="Lipovsky A."/>
            <person name="Liu X."/>
            <person name="Liu J."/>
            <person name="Liu S."/>
            <person name="Lokyitsang T."/>
            <person name="Lokyitsang Y."/>
            <person name="Lubonja R."/>
            <person name="Lui A."/>
            <person name="MacDonald P."/>
            <person name="Magnisalis V."/>
            <person name="Maru K."/>
            <person name="Matthews C."/>
            <person name="McCusker W."/>
            <person name="McDonough S."/>
            <person name="Mehta T."/>
            <person name="Meldrim J."/>
            <person name="Meneus L."/>
            <person name="Mihai O."/>
            <person name="Mihalev A."/>
            <person name="Mihova T."/>
            <person name="Mittelman R."/>
            <person name="Mlenga V."/>
            <person name="Montmayeur A."/>
            <person name="Mulrain L."/>
            <person name="Navidi A."/>
            <person name="Naylor J."/>
            <person name="Negash T."/>
            <person name="Nguyen T."/>
            <person name="Nguyen N."/>
            <person name="Nicol R."/>
            <person name="Norbu C."/>
            <person name="Norbu N."/>
            <person name="Novod N."/>
            <person name="O'Neill B."/>
            <person name="Osman S."/>
            <person name="Markiewicz E."/>
            <person name="Oyono O.L."/>
            <person name="Patti C."/>
            <person name="Phunkhang P."/>
            <person name="Pierre F."/>
            <person name="Priest M."/>
            <person name="Raghuraman S."/>
            <person name="Rege F."/>
            <person name="Reyes R."/>
            <person name="Rise C."/>
            <person name="Rogov P."/>
            <person name="Ross K."/>
            <person name="Ryan E."/>
            <person name="Settipalli S."/>
            <person name="Shea T."/>
            <person name="Sherpa N."/>
            <person name="Shi L."/>
            <person name="Shih D."/>
            <person name="Sparrow T."/>
            <person name="Spaulding J."/>
            <person name="Stalker J."/>
            <person name="Stange-Thomann N."/>
            <person name="Stavropoulos S."/>
            <person name="Stone C."/>
            <person name="Strader C."/>
            <person name="Tesfaye S."/>
            <person name="Thomson T."/>
            <person name="Thoulutsang Y."/>
            <person name="Thoulutsang D."/>
            <person name="Topham K."/>
            <person name="Topping I."/>
            <person name="Tsamla T."/>
            <person name="Vassiliev H."/>
            <person name="Vo A."/>
            <person name="Wangchuk T."/>
            <person name="Wangdi T."/>
            <person name="Weiand M."/>
            <person name="Wilkinson J."/>
            <person name="Wilson A."/>
            <person name="Yadav S."/>
            <person name="Young G."/>
            <person name="Yu Q."/>
            <person name="Zembek L."/>
            <person name="Zhong D."/>
            <person name="Zimmer A."/>
            <person name="Zwirko Z."/>
            <person name="Jaffe D.B."/>
            <person name="Alvarez P."/>
            <person name="Brockman W."/>
            <person name="Butler J."/>
            <person name="Chin C."/>
            <person name="Gnerre S."/>
            <person name="Grabherr M."/>
            <person name="Kleber M."/>
            <person name="Mauceli E."/>
            <person name="MacCallum I."/>
        </authorList>
    </citation>
    <scope>NUCLEOTIDE SEQUENCE [LARGE SCALE GENOMIC DNA]</scope>
    <source>
        <strain evidence="3">Tucson 15010-1051.87</strain>
    </source>
</reference>
<keyword evidence="3" id="KW-1185">Reference proteome</keyword>
<dbReference type="PhylomeDB" id="B4M0T0"/>
<evidence type="ECO:0000313" key="2">
    <source>
        <dbReference type="EMBL" id="EDW67372.1"/>
    </source>
</evidence>
<dbReference type="AlphaFoldDB" id="B4M0T0"/>
<organism evidence="2 3">
    <name type="scientific">Drosophila virilis</name>
    <name type="common">Fruit fly</name>
    <dbReference type="NCBI Taxonomy" id="7244"/>
    <lineage>
        <taxon>Eukaryota</taxon>
        <taxon>Metazoa</taxon>
        <taxon>Ecdysozoa</taxon>
        <taxon>Arthropoda</taxon>
        <taxon>Hexapoda</taxon>
        <taxon>Insecta</taxon>
        <taxon>Pterygota</taxon>
        <taxon>Neoptera</taxon>
        <taxon>Endopterygota</taxon>
        <taxon>Diptera</taxon>
        <taxon>Brachycera</taxon>
        <taxon>Muscomorpha</taxon>
        <taxon>Ephydroidea</taxon>
        <taxon>Drosophilidae</taxon>
        <taxon>Drosophila</taxon>
    </lineage>
</organism>
<protein>
    <submittedName>
        <fullName evidence="2">Uncharacterized protein</fullName>
    </submittedName>
</protein>
<dbReference type="Proteomes" id="UP000008792">
    <property type="component" value="Unassembled WGS sequence"/>
</dbReference>
<name>B4M0T0_DROVI</name>
<dbReference type="OMA" id="MRVYHLN"/>
<keyword evidence="1" id="KW-0732">Signal</keyword>
<dbReference type="eggNOG" id="ENOG502TCCT">
    <property type="taxonomic scope" value="Eukaryota"/>
</dbReference>
<dbReference type="EMBL" id="CH940650">
    <property type="protein sequence ID" value="EDW67372.1"/>
    <property type="molecule type" value="Genomic_DNA"/>
</dbReference>
<evidence type="ECO:0000313" key="3">
    <source>
        <dbReference type="Proteomes" id="UP000008792"/>
    </source>
</evidence>
<sequence length="112" mass="11865">MRVLHLYLIVLSALLPMLGASSTRDGHPAAEMKQLLLADVNQATDQQEMPAVRSVRQLGNARRFGGGRFGGGGLRRFGGGGLPFGGGGGRFGGGRRRFANPGFYPQPFGFFG</sequence>
<dbReference type="InParanoid" id="B4M0T0"/>
<gene>
    <name evidence="2" type="primary">Dvir\GJ23114</name>
    <name evidence="2" type="ORF">Dvir_GJ23114</name>
</gene>